<keyword evidence="2" id="KW-0285">Flavoprotein</keyword>
<reference evidence="5 6" key="1">
    <citation type="journal article" date="2016" name="Nat. Commun.">
        <title>Ectomycorrhizal ecology is imprinted in the genome of the dominant symbiotic fungus Cenococcum geophilum.</title>
        <authorList>
            <consortium name="DOE Joint Genome Institute"/>
            <person name="Peter M."/>
            <person name="Kohler A."/>
            <person name="Ohm R.A."/>
            <person name="Kuo A."/>
            <person name="Krutzmann J."/>
            <person name="Morin E."/>
            <person name="Arend M."/>
            <person name="Barry K.W."/>
            <person name="Binder M."/>
            <person name="Choi C."/>
            <person name="Clum A."/>
            <person name="Copeland A."/>
            <person name="Grisel N."/>
            <person name="Haridas S."/>
            <person name="Kipfer T."/>
            <person name="LaButti K."/>
            <person name="Lindquist E."/>
            <person name="Lipzen A."/>
            <person name="Maire R."/>
            <person name="Meier B."/>
            <person name="Mihaltcheva S."/>
            <person name="Molinier V."/>
            <person name="Murat C."/>
            <person name="Poggeler S."/>
            <person name="Quandt C.A."/>
            <person name="Sperisen C."/>
            <person name="Tritt A."/>
            <person name="Tisserant E."/>
            <person name="Crous P.W."/>
            <person name="Henrissat B."/>
            <person name="Nehls U."/>
            <person name="Egli S."/>
            <person name="Spatafora J.W."/>
            <person name="Grigoriev I.V."/>
            <person name="Martin F.M."/>
        </authorList>
    </citation>
    <scope>NUCLEOTIDE SEQUENCE [LARGE SCALE GENOMIC DNA]</scope>
    <source>
        <strain evidence="5 6">CBS 207.34</strain>
    </source>
</reference>
<evidence type="ECO:0000313" key="5">
    <source>
        <dbReference type="EMBL" id="OCL14570.1"/>
    </source>
</evidence>
<dbReference type="InterPro" id="IPR000172">
    <property type="entry name" value="GMC_OxRdtase_N"/>
</dbReference>
<accession>A0A8E2JYR2</accession>
<evidence type="ECO:0000259" key="4">
    <source>
        <dbReference type="Pfam" id="PF05199"/>
    </source>
</evidence>
<dbReference type="GO" id="GO:0016614">
    <property type="term" value="F:oxidoreductase activity, acting on CH-OH group of donors"/>
    <property type="evidence" value="ECO:0007669"/>
    <property type="project" value="InterPro"/>
</dbReference>
<gene>
    <name evidence="5" type="ORF">AOQ84DRAFT_435555</name>
</gene>
<dbReference type="InterPro" id="IPR036188">
    <property type="entry name" value="FAD/NAD-bd_sf"/>
</dbReference>
<name>A0A8E2JYR2_9PEZI</name>
<dbReference type="OrthoDB" id="269227at2759"/>
<dbReference type="GO" id="GO:0050660">
    <property type="term" value="F:flavin adenine dinucleotide binding"/>
    <property type="evidence" value="ECO:0007669"/>
    <property type="project" value="InterPro"/>
</dbReference>
<feature type="binding site" evidence="2">
    <location>
        <position position="242"/>
    </location>
    <ligand>
        <name>FAD</name>
        <dbReference type="ChEBI" id="CHEBI:57692"/>
    </ligand>
</feature>
<feature type="domain" description="Glucose-methanol-choline oxidoreductase N-terminal" evidence="3">
    <location>
        <begin position="11"/>
        <end position="324"/>
    </location>
</feature>
<dbReference type="Proteomes" id="UP000250140">
    <property type="component" value="Unassembled WGS sequence"/>
</dbReference>
<dbReference type="Gene3D" id="3.30.560.10">
    <property type="entry name" value="Glucose Oxidase, domain 3"/>
    <property type="match status" value="1"/>
</dbReference>
<evidence type="ECO:0000256" key="2">
    <source>
        <dbReference type="PIRSR" id="PIRSR000137-2"/>
    </source>
</evidence>
<dbReference type="PIRSF" id="PIRSF000137">
    <property type="entry name" value="Alcohol_oxidase"/>
    <property type="match status" value="1"/>
</dbReference>
<keyword evidence="6" id="KW-1185">Reference proteome</keyword>
<dbReference type="SUPFAM" id="SSF51905">
    <property type="entry name" value="FAD/NAD(P)-binding domain"/>
    <property type="match status" value="1"/>
</dbReference>
<dbReference type="InterPro" id="IPR012132">
    <property type="entry name" value="GMC_OxRdtase"/>
</dbReference>
<dbReference type="Pfam" id="PF00732">
    <property type="entry name" value="GMC_oxred_N"/>
    <property type="match status" value="1"/>
</dbReference>
<dbReference type="PANTHER" id="PTHR11552">
    <property type="entry name" value="GLUCOSE-METHANOL-CHOLINE GMC OXIDOREDUCTASE"/>
    <property type="match status" value="1"/>
</dbReference>
<dbReference type="Pfam" id="PF05199">
    <property type="entry name" value="GMC_oxred_C"/>
    <property type="match status" value="1"/>
</dbReference>
<feature type="domain" description="Glucose-methanol-choline oxidoreductase C-terminal" evidence="4">
    <location>
        <begin position="457"/>
        <end position="598"/>
    </location>
</feature>
<dbReference type="InterPro" id="IPR007867">
    <property type="entry name" value="GMC_OxRtase_C"/>
</dbReference>
<dbReference type="Gene3D" id="3.50.50.60">
    <property type="entry name" value="FAD/NAD(P)-binding domain"/>
    <property type="match status" value="1"/>
</dbReference>
<evidence type="ECO:0000259" key="3">
    <source>
        <dbReference type="Pfam" id="PF00732"/>
    </source>
</evidence>
<evidence type="ECO:0000256" key="1">
    <source>
        <dbReference type="ARBA" id="ARBA00010790"/>
    </source>
</evidence>
<keyword evidence="2" id="KW-0274">FAD</keyword>
<proteinExistence type="inferred from homology"/>
<dbReference type="AlphaFoldDB" id="A0A8E2JYR2"/>
<comment type="similarity">
    <text evidence="1">Belongs to the GMC oxidoreductase family.</text>
</comment>
<organism evidence="5 6">
    <name type="scientific">Glonium stellatum</name>
    <dbReference type="NCBI Taxonomy" id="574774"/>
    <lineage>
        <taxon>Eukaryota</taxon>
        <taxon>Fungi</taxon>
        <taxon>Dikarya</taxon>
        <taxon>Ascomycota</taxon>
        <taxon>Pezizomycotina</taxon>
        <taxon>Dothideomycetes</taxon>
        <taxon>Pleosporomycetidae</taxon>
        <taxon>Gloniales</taxon>
        <taxon>Gloniaceae</taxon>
        <taxon>Glonium</taxon>
    </lineage>
</organism>
<comment type="cofactor">
    <cofactor evidence="2">
        <name>FAD</name>
        <dbReference type="ChEBI" id="CHEBI:57692"/>
    </cofactor>
</comment>
<dbReference type="PANTHER" id="PTHR11552:SF210">
    <property type="entry name" value="GLUCOSE-METHANOL-CHOLINE OXIDOREDUCTASE N-TERMINAL DOMAIN-CONTAINING PROTEIN-RELATED"/>
    <property type="match status" value="1"/>
</dbReference>
<sequence>MSPEEFVARSFDYIIIGGGTAGLTLAARLSEDDNVTVAVLEAGGDRLNDPMVNTPGLAIQLMDKPDYDWSFQTVPQKQTRNRIHGWTRGKCLGGSSAVNFMMLSHCSKQDLDNWVELGNKGWSWDDMVPYFRKFETYNSPSEATGKKFNHTYIDPLLRGTEGPIQISFSESDINWVQETWPETCKNLGLPEPKDPRVGSAVGGFNQLTTVDPKTVTRSYSASAFYAPNKDRKNLSVLTDALVSKINFSKNSSTLEAAATGVDFIAKEKNCTVKANKEVIICAGVIQSPQILELSGIGSKELLQKYNIDVVVDNPAVGENLQDHTATPFGWETADGVRTQELLHNPEIAKQVMEAYAAFKAGPMANSLTATSFIPYHAMMPSSSISDVNAHINAICPSTTDTRHSILKRQLLDPKEAAIQLVPVPTGSDTSKADRCSGTYAHEWPGSYCTIAVCTTRPFSRGSIHIKSASSTEHPTIDPAYLTHPLDVDVAAQAILYVQEFVKTEPFASNFKSDANGNRIAQPSMLVPKTLEEAKEHVRNHTVTEYHPIGTCAMLPKDNGGVVGPDLKVYGTSNVRVCDASIFPLHVQGNIQSLVYAVAERTADLIKGKT</sequence>
<protein>
    <submittedName>
        <fullName evidence="5">GMC oxidoreductase</fullName>
    </submittedName>
</protein>
<evidence type="ECO:0000313" key="6">
    <source>
        <dbReference type="Proteomes" id="UP000250140"/>
    </source>
</evidence>
<dbReference type="SUPFAM" id="SSF54373">
    <property type="entry name" value="FAD-linked reductases, C-terminal domain"/>
    <property type="match status" value="1"/>
</dbReference>
<dbReference type="EMBL" id="KV748557">
    <property type="protein sequence ID" value="OCL14570.1"/>
    <property type="molecule type" value="Genomic_DNA"/>
</dbReference>